<comment type="caution">
    <text evidence="2">The sequence shown here is derived from an EMBL/GenBank/DDBJ whole genome shotgun (WGS) entry which is preliminary data.</text>
</comment>
<reference evidence="2 3" key="1">
    <citation type="submission" date="2018-08" db="EMBL/GenBank/DDBJ databases">
        <title>Pallidiluteibacterium maritimus gen. nov., sp. nov., isolated from coastal sediment.</title>
        <authorList>
            <person name="Zhou L.Y."/>
        </authorList>
    </citation>
    <scope>NUCLEOTIDE SEQUENCE [LARGE SCALE GENOMIC DNA]</scope>
    <source>
        <strain evidence="2 3">XSD2</strain>
    </source>
</reference>
<keyword evidence="3" id="KW-1185">Reference proteome</keyword>
<sequence>MRTTKLLIFSLSLLLLISCQESPESESTCYRKSDPPRNSEKVTIEQGLWGDVWFWSGDFMPVGRGEICQIIRKVLIYELTTNEDVEKVDYSPFYTKIHTKLVTSVYSDSQGFFELELEPGTYSIFIQEGDKIYSNRFSSQGIFPVTVKSGELSEIRFDINYEATF</sequence>
<dbReference type="OrthoDB" id="956632at2"/>
<organism evidence="2 3">
    <name type="scientific">Maribellus luteus</name>
    <dbReference type="NCBI Taxonomy" id="2305463"/>
    <lineage>
        <taxon>Bacteria</taxon>
        <taxon>Pseudomonadati</taxon>
        <taxon>Bacteroidota</taxon>
        <taxon>Bacteroidia</taxon>
        <taxon>Marinilabiliales</taxon>
        <taxon>Prolixibacteraceae</taxon>
        <taxon>Maribellus</taxon>
    </lineage>
</organism>
<dbReference type="PROSITE" id="PS51257">
    <property type="entry name" value="PROKAR_LIPOPROTEIN"/>
    <property type="match status" value="1"/>
</dbReference>
<feature type="signal peptide" evidence="1">
    <location>
        <begin position="1"/>
        <end position="21"/>
    </location>
</feature>
<evidence type="ECO:0008006" key="4">
    <source>
        <dbReference type="Google" id="ProtNLM"/>
    </source>
</evidence>
<gene>
    <name evidence="2" type="ORF">D1614_08535</name>
</gene>
<dbReference type="EMBL" id="QWGR01000004">
    <property type="protein sequence ID" value="RIJ48573.1"/>
    <property type="molecule type" value="Genomic_DNA"/>
</dbReference>
<evidence type="ECO:0000313" key="2">
    <source>
        <dbReference type="EMBL" id="RIJ48573.1"/>
    </source>
</evidence>
<keyword evidence="1" id="KW-0732">Signal</keyword>
<dbReference type="RefSeq" id="WP_119437493.1">
    <property type="nucleotide sequence ID" value="NZ_QWGR01000004.1"/>
</dbReference>
<evidence type="ECO:0000256" key="1">
    <source>
        <dbReference type="SAM" id="SignalP"/>
    </source>
</evidence>
<proteinExistence type="predicted"/>
<dbReference type="Proteomes" id="UP000265926">
    <property type="component" value="Unassembled WGS sequence"/>
</dbReference>
<feature type="chain" id="PRO_5017200180" description="Carboxypeptidase regulatory-like domain-containing protein" evidence="1">
    <location>
        <begin position="22"/>
        <end position="165"/>
    </location>
</feature>
<dbReference type="AlphaFoldDB" id="A0A399T3X3"/>
<protein>
    <recommendedName>
        <fullName evidence="4">Carboxypeptidase regulatory-like domain-containing protein</fullName>
    </recommendedName>
</protein>
<name>A0A399T3X3_9BACT</name>
<accession>A0A399T3X3</accession>
<evidence type="ECO:0000313" key="3">
    <source>
        <dbReference type="Proteomes" id="UP000265926"/>
    </source>
</evidence>